<dbReference type="Gene3D" id="3.50.50.60">
    <property type="entry name" value="FAD/NAD(P)-binding domain"/>
    <property type="match status" value="1"/>
</dbReference>
<protein>
    <submittedName>
        <fullName evidence="3">FAD-dependent oxidoreductase</fullName>
    </submittedName>
</protein>
<dbReference type="InterPro" id="IPR006076">
    <property type="entry name" value="FAD-dep_OxRdtase"/>
</dbReference>
<reference evidence="4" key="1">
    <citation type="journal article" date="2019" name="Int. J. Syst. Evol. Microbiol.">
        <title>The Global Catalogue of Microorganisms (GCM) 10K type strain sequencing project: providing services to taxonomists for standard genome sequencing and annotation.</title>
        <authorList>
            <consortium name="The Broad Institute Genomics Platform"/>
            <consortium name="The Broad Institute Genome Sequencing Center for Infectious Disease"/>
            <person name="Wu L."/>
            <person name="Ma J."/>
        </authorList>
    </citation>
    <scope>NUCLEOTIDE SEQUENCE [LARGE SCALE GENOMIC DNA]</scope>
    <source>
        <strain evidence="4">JCM 16227</strain>
    </source>
</reference>
<proteinExistence type="predicted"/>
<gene>
    <name evidence="3" type="ORF">GCM10009855_34290</name>
</gene>
<dbReference type="InterPro" id="IPR036188">
    <property type="entry name" value="FAD/NAD-bd_sf"/>
</dbReference>
<evidence type="ECO:0000313" key="4">
    <source>
        <dbReference type="Proteomes" id="UP001501170"/>
    </source>
</evidence>
<dbReference type="RefSeq" id="WP_346077546.1">
    <property type="nucleotide sequence ID" value="NZ_BAAARB010000025.1"/>
</dbReference>
<dbReference type="Pfam" id="PF01266">
    <property type="entry name" value="DAO"/>
    <property type="match status" value="1"/>
</dbReference>
<comment type="caution">
    <text evidence="3">The sequence shown here is derived from an EMBL/GenBank/DDBJ whole genome shotgun (WGS) entry which is preliminary data.</text>
</comment>
<dbReference type="SUPFAM" id="SSF51905">
    <property type="entry name" value="FAD/NAD(P)-binding domain"/>
    <property type="match status" value="1"/>
</dbReference>
<keyword evidence="1" id="KW-0560">Oxidoreductase</keyword>
<keyword evidence="4" id="KW-1185">Reference proteome</keyword>
<dbReference type="Proteomes" id="UP001501170">
    <property type="component" value="Unassembled WGS sequence"/>
</dbReference>
<dbReference type="Gene3D" id="3.30.9.10">
    <property type="entry name" value="D-Amino Acid Oxidase, subunit A, domain 2"/>
    <property type="match status" value="1"/>
</dbReference>
<evidence type="ECO:0000256" key="1">
    <source>
        <dbReference type="ARBA" id="ARBA00023002"/>
    </source>
</evidence>
<evidence type="ECO:0000259" key="2">
    <source>
        <dbReference type="Pfam" id="PF01266"/>
    </source>
</evidence>
<name>A0ABP5V043_9ACTN</name>
<feature type="domain" description="FAD dependent oxidoreductase" evidence="2">
    <location>
        <begin position="13"/>
        <end position="358"/>
    </location>
</feature>
<evidence type="ECO:0000313" key="3">
    <source>
        <dbReference type="EMBL" id="GAA2391514.1"/>
    </source>
</evidence>
<dbReference type="PANTHER" id="PTHR13847:SF287">
    <property type="entry name" value="FAD-DEPENDENT OXIDOREDUCTASE DOMAIN-CONTAINING PROTEIN 1"/>
    <property type="match status" value="1"/>
</dbReference>
<dbReference type="EMBL" id="BAAARB010000025">
    <property type="protein sequence ID" value="GAA2391514.1"/>
    <property type="molecule type" value="Genomic_DNA"/>
</dbReference>
<accession>A0ABP5V043</accession>
<dbReference type="PANTHER" id="PTHR13847">
    <property type="entry name" value="SARCOSINE DEHYDROGENASE-RELATED"/>
    <property type="match status" value="1"/>
</dbReference>
<organism evidence="3 4">
    <name type="scientific">Gordonia cholesterolivorans</name>
    <dbReference type="NCBI Taxonomy" id="559625"/>
    <lineage>
        <taxon>Bacteria</taxon>
        <taxon>Bacillati</taxon>
        <taxon>Actinomycetota</taxon>
        <taxon>Actinomycetes</taxon>
        <taxon>Mycobacteriales</taxon>
        <taxon>Gordoniaceae</taxon>
        <taxon>Gordonia</taxon>
    </lineage>
</organism>
<sequence>MDNTASITAADFDTIVVGGGIAGVSIAYELAAHRSVALVERESTLAYHTTGRSAATFLESYGNATVRALTRASRDFFVAPPDIVDGPLVAELPLLIVAEETEVDGLRALYETVSPRSQTIELVDGNAAEQLNPMLRSGYTDLAMVDYGSLELDVHGLHQGFLRGLRRRGGTVLKSAGIVEARRERSSWVLRDAAGDELRARTVVNAAGAWCDEVAGMFGAAPIGIAPLRRTAFMVPDPRETPARSIAARRTMTMSANEDFYFKPDGAGFLCSPAEETPQPPSDAKPDDLEIARAIERLNEATLLAVRSVSTSWAGLRSFTADRTPVVGPDPAVDGLFWFAGQGGYGIQMAPALARAGASLALTGDLPADLADFGITAASLAPGRSALAA</sequence>